<dbReference type="CDD" id="cd17928">
    <property type="entry name" value="DEXDc_SecA"/>
    <property type="match status" value="1"/>
</dbReference>
<dbReference type="NCBIfam" id="TIGR00963">
    <property type="entry name" value="secA"/>
    <property type="match status" value="1"/>
</dbReference>
<keyword evidence="8" id="KW-1278">Translocase</keyword>
<dbReference type="InterPro" id="IPR036670">
    <property type="entry name" value="SecA_X-link_sf"/>
</dbReference>
<dbReference type="InterPro" id="IPR014001">
    <property type="entry name" value="Helicase_ATP-bd"/>
</dbReference>
<keyword evidence="7 12" id="KW-0653">Protein transport</keyword>
<evidence type="ECO:0000256" key="4">
    <source>
        <dbReference type="ARBA" id="ARBA00022448"/>
    </source>
</evidence>
<comment type="caution">
    <text evidence="15">The sequence shown here is derived from an EMBL/GenBank/DDBJ whole genome shotgun (WGS) entry which is preliminary data.</text>
</comment>
<dbReference type="Gene3D" id="3.40.50.300">
    <property type="entry name" value="P-loop containing nucleotide triphosphate hydrolases"/>
    <property type="match status" value="2"/>
</dbReference>
<dbReference type="EMBL" id="CAMGYJ010000011">
    <property type="protein sequence ID" value="CAI0607755.1"/>
    <property type="molecule type" value="Genomic_DNA"/>
</dbReference>
<keyword evidence="10" id="KW-0472">Membrane</keyword>
<dbReference type="GO" id="GO:0016020">
    <property type="term" value="C:membrane"/>
    <property type="evidence" value="ECO:0007669"/>
    <property type="project" value="UniProtKB-SubCell"/>
</dbReference>
<evidence type="ECO:0000256" key="2">
    <source>
        <dbReference type="ARBA" id="ARBA00004229"/>
    </source>
</evidence>
<dbReference type="InterPro" id="IPR011130">
    <property type="entry name" value="SecA_preprotein_X-link_dom"/>
</dbReference>
<evidence type="ECO:0000256" key="1">
    <source>
        <dbReference type="ARBA" id="ARBA00004170"/>
    </source>
</evidence>
<dbReference type="Pfam" id="PF07517">
    <property type="entry name" value="SecA_DEAD"/>
    <property type="match status" value="1"/>
</dbReference>
<evidence type="ECO:0000256" key="7">
    <source>
        <dbReference type="ARBA" id="ARBA00022927"/>
    </source>
</evidence>
<dbReference type="InterPro" id="IPR011115">
    <property type="entry name" value="SecA_DEAD"/>
</dbReference>
<dbReference type="GO" id="GO:0017038">
    <property type="term" value="P:protein import"/>
    <property type="evidence" value="ECO:0007669"/>
    <property type="project" value="InterPro"/>
</dbReference>
<evidence type="ECO:0000259" key="13">
    <source>
        <dbReference type="PROSITE" id="PS51192"/>
    </source>
</evidence>
<dbReference type="InterPro" id="IPR020937">
    <property type="entry name" value="SecA_CS"/>
</dbReference>
<dbReference type="Gene3D" id="3.90.1440.10">
    <property type="entry name" value="SecA, preprotein cross-linking domain"/>
    <property type="match status" value="1"/>
</dbReference>
<dbReference type="FunFam" id="3.40.50.300:FF:000334">
    <property type="entry name" value="Protein translocase subunit SecA"/>
    <property type="match status" value="1"/>
</dbReference>
<feature type="domain" description="SecA family profile" evidence="14">
    <location>
        <begin position="71"/>
        <end position="775"/>
    </location>
</feature>
<evidence type="ECO:0000256" key="8">
    <source>
        <dbReference type="ARBA" id="ARBA00022967"/>
    </source>
</evidence>
<gene>
    <name evidence="15" type="ORF">LITE_LOCUS50279</name>
</gene>
<evidence type="ECO:0000256" key="10">
    <source>
        <dbReference type="ARBA" id="ARBA00023136"/>
    </source>
</evidence>
<name>A0AAV0RW86_9ROSI</name>
<dbReference type="SMART" id="SM00957">
    <property type="entry name" value="SecA_DEAD"/>
    <property type="match status" value="1"/>
</dbReference>
<dbReference type="FunFam" id="3.90.1440.10:FF:000003">
    <property type="entry name" value="Preprotein translocase SecA subunit"/>
    <property type="match status" value="1"/>
</dbReference>
<dbReference type="GO" id="GO:0006605">
    <property type="term" value="P:protein targeting"/>
    <property type="evidence" value="ECO:0007669"/>
    <property type="project" value="InterPro"/>
</dbReference>
<organism evidence="15 16">
    <name type="scientific">Linum tenue</name>
    <dbReference type="NCBI Taxonomy" id="586396"/>
    <lineage>
        <taxon>Eukaryota</taxon>
        <taxon>Viridiplantae</taxon>
        <taxon>Streptophyta</taxon>
        <taxon>Embryophyta</taxon>
        <taxon>Tracheophyta</taxon>
        <taxon>Spermatophyta</taxon>
        <taxon>Magnoliopsida</taxon>
        <taxon>eudicotyledons</taxon>
        <taxon>Gunneridae</taxon>
        <taxon>Pentapetalae</taxon>
        <taxon>rosids</taxon>
        <taxon>fabids</taxon>
        <taxon>Malpighiales</taxon>
        <taxon>Linaceae</taxon>
        <taxon>Linum</taxon>
    </lineage>
</organism>
<dbReference type="FunFam" id="1.10.3060.10:FF:000008">
    <property type="entry name" value="Protein translocase subunit SecA"/>
    <property type="match status" value="1"/>
</dbReference>
<dbReference type="InterPro" id="IPR027417">
    <property type="entry name" value="P-loop_NTPase"/>
</dbReference>
<dbReference type="SUPFAM" id="SSF81767">
    <property type="entry name" value="Pre-protein crosslinking domain of SecA"/>
    <property type="match status" value="1"/>
</dbReference>
<dbReference type="PANTHER" id="PTHR30612">
    <property type="entry name" value="SECA INNER MEMBRANE COMPONENT OF SEC PROTEIN SECRETION SYSTEM"/>
    <property type="match status" value="1"/>
</dbReference>
<comment type="similarity">
    <text evidence="3 12">Belongs to the SecA family.</text>
</comment>
<dbReference type="GO" id="GO:0016464">
    <property type="term" value="F:chloroplast protein-transporting ATPase activity"/>
    <property type="evidence" value="ECO:0007669"/>
    <property type="project" value="UniProtKB-EC"/>
</dbReference>
<evidence type="ECO:0000256" key="9">
    <source>
        <dbReference type="ARBA" id="ARBA00023010"/>
    </source>
</evidence>
<dbReference type="SMART" id="SM00958">
    <property type="entry name" value="SecA_PP_bind"/>
    <property type="match status" value="1"/>
</dbReference>
<keyword evidence="6 12" id="KW-0067">ATP-binding</keyword>
<dbReference type="Pfam" id="PF21090">
    <property type="entry name" value="P-loop_SecA"/>
    <property type="match status" value="1"/>
</dbReference>
<dbReference type="PROSITE" id="PS51196">
    <property type="entry name" value="SECA_MOTOR_DEAD"/>
    <property type="match status" value="1"/>
</dbReference>
<dbReference type="Pfam" id="PF01043">
    <property type="entry name" value="SecA_PP_bind"/>
    <property type="match status" value="1"/>
</dbReference>
<dbReference type="CDD" id="cd18803">
    <property type="entry name" value="SF2_C_secA"/>
    <property type="match status" value="1"/>
</dbReference>
<evidence type="ECO:0000256" key="6">
    <source>
        <dbReference type="ARBA" id="ARBA00022840"/>
    </source>
</evidence>
<dbReference type="Proteomes" id="UP001154282">
    <property type="component" value="Unassembled WGS sequence"/>
</dbReference>
<evidence type="ECO:0000313" key="16">
    <source>
        <dbReference type="Proteomes" id="UP001154282"/>
    </source>
</evidence>
<sequence length="1020" mass="115059">MAASPALFNPSFLLPPKPPSEAPSSFLYSSPISITPFSTASFGSSTHLFHRPRVSSGTIARASLKEKLGELRDRVADVTSLNQWVVKDYYRLVESVNGFEPRIQKLSDEQLTAKTEEFRTRLKRGETLADIQAEAFAVVREAARRKLGMRHFDVQIIGGAVLHDGSIAEMKTGEGKTLVSTLAAYLNALTGEGIHVVTVNDYLAQRDAEWMGRVHRFLGLSVGLIQKGMTSKERRSNYRCDITYTNNSELGFDYLRDNLAGSDEQLVMRWPKPFHFAIVDEVDSVLIDEGRNPLLISGEANKDAARYPVAAKVAELLLRGIHYNVELKDNSVELTEEGIVLAEMALETNDLWDENDPWARFVLNALKAKEFYRRDVQYIVRNGKALIINELTGRVEEKRRWSEGIHQAVEAKEDLQIQADTIVVAQITYQSLFKLYPKLSGMTGTAKTEEKEFLKMFQVPVIVVPTNLPNIRKDLPIQAFATARGKWDHARREVEYMFEQGRPVLVGTTSVENSEYLSDLLKEWKIPHNVLNARPKYAAREAEIVAQAGRKHAITISTNMAGRGTDIILGGNPKMLAKEVLEDSLLSYLTQERPATEIDDIRSSDKVLSKIRVGATSLALLAKTSLMAKYVGKSEGKSLTYEDAKSVISKSVEMSQSLGVEELQKLVDEESEMYPLEPTIALAYLSVLKDCEAHCFNEGCEVKRLGGLHVIGTSLHESRRIDNQLRGRAGRQGDPGSTRFMVSLQDEMFQKFNFDTEWAVNLISKITDDEDIPIEGDFIVRQLLGLQINVEKYYFSIRKSLVEFDEVLEVQRKHVYDLRQVILTGDSESCSQHIFQYMQAIVDDIVFHNADPQKHPRNWNLGLILKEYINIGGNLLDDAFAGITEEALLESLTKPEESSSIDINSFCLPNMPKPPNSFRGIRKKCSSLKRWLCICSDDSYKNGRYRTTTNLLRKYLGDFLIASYCSVIEESGYDDTYIREIERAVLLKTVDCFWRDHLINMNRLSSAVLSIIQGLVEIFP</sequence>
<keyword evidence="9 12" id="KW-0811">Translocation</keyword>
<dbReference type="SUPFAM" id="SSF81886">
    <property type="entry name" value="Helical scaffold and wing domains of SecA"/>
    <property type="match status" value="1"/>
</dbReference>
<dbReference type="GO" id="GO:0009941">
    <property type="term" value="C:chloroplast envelope"/>
    <property type="evidence" value="ECO:0007669"/>
    <property type="project" value="TreeGrafter"/>
</dbReference>
<dbReference type="SUPFAM" id="SSF52540">
    <property type="entry name" value="P-loop containing nucleoside triphosphate hydrolases"/>
    <property type="match status" value="2"/>
</dbReference>
<dbReference type="InterPro" id="IPR014018">
    <property type="entry name" value="SecA_motor_DEAD"/>
</dbReference>
<accession>A0AAV0RW86</accession>
<dbReference type="PANTHER" id="PTHR30612:SF11">
    <property type="entry name" value="PROTEIN TRANSLOCASE SUBUNIT SECA2, CHLOROPLASTIC"/>
    <property type="match status" value="1"/>
</dbReference>
<dbReference type="PROSITE" id="PS01312">
    <property type="entry name" value="SECA"/>
    <property type="match status" value="1"/>
</dbReference>
<dbReference type="Pfam" id="PF07516">
    <property type="entry name" value="SecA_SW"/>
    <property type="match status" value="1"/>
</dbReference>
<evidence type="ECO:0000256" key="5">
    <source>
        <dbReference type="ARBA" id="ARBA00022741"/>
    </source>
</evidence>
<dbReference type="HAMAP" id="MF_01382">
    <property type="entry name" value="SecA"/>
    <property type="match status" value="1"/>
</dbReference>
<dbReference type="InterPro" id="IPR036266">
    <property type="entry name" value="SecA_Wing/Scaffold_sf"/>
</dbReference>
<protein>
    <recommendedName>
        <fullName evidence="12">Protein translocase subunit SecA</fullName>
    </recommendedName>
</protein>
<dbReference type="PROSITE" id="PS51192">
    <property type="entry name" value="HELICASE_ATP_BIND_1"/>
    <property type="match status" value="1"/>
</dbReference>
<comment type="catalytic activity">
    <reaction evidence="11">
        <text>ATP + H2O + chloroplast-proteinSide 1 = ADP + phosphate + chloroplast-proteinSide 2.</text>
        <dbReference type="EC" id="7.4.2.4"/>
    </reaction>
</comment>
<evidence type="ECO:0000259" key="14">
    <source>
        <dbReference type="PROSITE" id="PS51196"/>
    </source>
</evidence>
<proteinExistence type="inferred from homology"/>
<dbReference type="InterPro" id="IPR000185">
    <property type="entry name" value="SecA"/>
</dbReference>
<evidence type="ECO:0000313" key="15">
    <source>
        <dbReference type="EMBL" id="CAI0607755.1"/>
    </source>
</evidence>
<dbReference type="PRINTS" id="PR00906">
    <property type="entry name" value="SECA"/>
</dbReference>
<reference evidence="15" key="1">
    <citation type="submission" date="2022-08" db="EMBL/GenBank/DDBJ databases">
        <authorList>
            <person name="Gutierrez-Valencia J."/>
        </authorList>
    </citation>
    <scope>NUCLEOTIDE SEQUENCE</scope>
</reference>
<keyword evidence="16" id="KW-1185">Reference proteome</keyword>
<keyword evidence="4 12" id="KW-0813">Transport</keyword>
<dbReference type="Gene3D" id="1.10.3060.10">
    <property type="entry name" value="Helical scaffold and wing domains of SecA"/>
    <property type="match status" value="1"/>
</dbReference>
<evidence type="ECO:0000256" key="11">
    <source>
        <dbReference type="ARBA" id="ARBA00034043"/>
    </source>
</evidence>
<dbReference type="GO" id="GO:0006886">
    <property type="term" value="P:intracellular protein transport"/>
    <property type="evidence" value="ECO:0007669"/>
    <property type="project" value="InterPro"/>
</dbReference>
<feature type="domain" description="Helicase ATP-binding" evidence="13">
    <location>
        <begin position="157"/>
        <end position="298"/>
    </location>
</feature>
<dbReference type="AlphaFoldDB" id="A0AAV0RW86"/>
<dbReference type="InterPro" id="IPR011116">
    <property type="entry name" value="SecA_Wing/Scaffold"/>
</dbReference>
<evidence type="ECO:0000256" key="3">
    <source>
        <dbReference type="ARBA" id="ARBA00007650"/>
    </source>
</evidence>
<comment type="subcellular location">
    <subcellularLocation>
        <location evidence="1">Membrane</location>
        <topology evidence="1">Peripheral membrane protein</topology>
    </subcellularLocation>
    <subcellularLocation>
        <location evidence="2">Plastid</location>
        <location evidence="2">Chloroplast</location>
    </subcellularLocation>
</comment>
<evidence type="ECO:0000256" key="12">
    <source>
        <dbReference type="RuleBase" id="RU003874"/>
    </source>
</evidence>
<dbReference type="InterPro" id="IPR044722">
    <property type="entry name" value="SecA_SF2_C"/>
</dbReference>
<dbReference type="GO" id="GO:0005524">
    <property type="term" value="F:ATP binding"/>
    <property type="evidence" value="ECO:0007669"/>
    <property type="project" value="UniProtKB-KW"/>
</dbReference>
<keyword evidence="5 12" id="KW-0547">Nucleotide-binding</keyword>